<comment type="catalytic activity">
    <reaction evidence="1">
        <text>an N-acylneuraminate + CTP = a CMP-N-acyl-beta-neuraminate + diphosphate</text>
        <dbReference type="Rhea" id="RHEA:11344"/>
        <dbReference type="ChEBI" id="CHEBI:33019"/>
        <dbReference type="ChEBI" id="CHEBI:37563"/>
        <dbReference type="ChEBI" id="CHEBI:60073"/>
        <dbReference type="ChEBI" id="CHEBI:68671"/>
        <dbReference type="EC" id="2.7.7.43"/>
    </reaction>
</comment>
<comment type="similarity">
    <text evidence="5">Belongs to the CMP-NeuNAc synthase family.</text>
</comment>
<keyword evidence="10" id="KW-0460">Magnesium</keyword>
<dbReference type="GO" id="GO:0008781">
    <property type="term" value="F:N-acylneuraminate cytidylyltransferase activity"/>
    <property type="evidence" value="ECO:0007669"/>
    <property type="project" value="UniProtKB-EC"/>
</dbReference>
<evidence type="ECO:0000256" key="7">
    <source>
        <dbReference type="ARBA" id="ARBA00012491"/>
    </source>
</evidence>
<dbReference type="CDD" id="cd02513">
    <property type="entry name" value="CMP-NeuAc_Synthase"/>
    <property type="match status" value="1"/>
</dbReference>
<dbReference type="InterPro" id="IPR023214">
    <property type="entry name" value="HAD_sf"/>
</dbReference>
<dbReference type="InterPro" id="IPR010023">
    <property type="entry name" value="KdsC_fam"/>
</dbReference>
<keyword evidence="11" id="KW-0548">Nucleotidyltransferase</keyword>
<dbReference type="NCBIfam" id="TIGR01670">
    <property type="entry name" value="KdsC-phosphatas"/>
    <property type="match status" value="1"/>
</dbReference>
<keyword evidence="9" id="KW-0378">Hydrolase</keyword>
<evidence type="ECO:0000256" key="10">
    <source>
        <dbReference type="ARBA" id="ARBA00022842"/>
    </source>
</evidence>
<comment type="similarity">
    <text evidence="4">Belongs to the KdsC family.</text>
</comment>
<protein>
    <recommendedName>
        <fullName evidence="7">N-acylneuraminate cytidylyltransferase</fullName>
        <ecNumber evidence="7">2.7.7.43</ecNumber>
    </recommendedName>
</protein>
<dbReference type="PANTHER" id="PTHR21485">
    <property type="entry name" value="HAD SUPERFAMILY MEMBERS CMAS AND KDSC"/>
    <property type="match status" value="1"/>
</dbReference>
<dbReference type="SFLD" id="SFLDG01138">
    <property type="entry name" value="C1.6.2:_Deoxy-d-mannose-octulo"/>
    <property type="match status" value="1"/>
</dbReference>
<dbReference type="UniPathway" id="UPA00628"/>
<comment type="cofactor">
    <cofactor evidence="2">
        <name>Mg(2+)</name>
        <dbReference type="ChEBI" id="CHEBI:18420"/>
    </cofactor>
</comment>
<comment type="subunit">
    <text evidence="6">Homotetramer.</text>
</comment>
<dbReference type="FunFam" id="3.40.50.1000:FF:000029">
    <property type="entry name" value="3-deoxy-D-manno-octulosonate 8-phosphate phosphatase KdsC"/>
    <property type="match status" value="1"/>
</dbReference>
<organism evidence="11 12">
    <name type="scientific">Eubacterium oxidoreducens</name>
    <dbReference type="NCBI Taxonomy" id="1732"/>
    <lineage>
        <taxon>Bacteria</taxon>
        <taxon>Bacillati</taxon>
        <taxon>Bacillota</taxon>
        <taxon>Clostridia</taxon>
        <taxon>Eubacteriales</taxon>
        <taxon>Eubacteriaceae</taxon>
        <taxon>Eubacterium</taxon>
    </lineage>
</organism>
<dbReference type="InterPro" id="IPR003329">
    <property type="entry name" value="Cytidylyl_trans"/>
</dbReference>
<evidence type="ECO:0000256" key="1">
    <source>
        <dbReference type="ARBA" id="ARBA00001862"/>
    </source>
</evidence>
<dbReference type="STRING" id="1732.SAMN02910417_01742"/>
<gene>
    <name evidence="11" type="ORF">SAMN02910417_01742</name>
</gene>
<dbReference type="InterPro" id="IPR036412">
    <property type="entry name" value="HAD-like_sf"/>
</dbReference>
<keyword evidence="11" id="KW-0808">Transferase</keyword>
<evidence type="ECO:0000256" key="5">
    <source>
        <dbReference type="ARBA" id="ARBA00010726"/>
    </source>
</evidence>
<accession>A0A1G6BS18</accession>
<dbReference type="InterPro" id="IPR050793">
    <property type="entry name" value="CMP-NeuNAc_synthase"/>
</dbReference>
<dbReference type="SUPFAM" id="SSF56784">
    <property type="entry name" value="HAD-like"/>
    <property type="match status" value="1"/>
</dbReference>
<reference evidence="11 12" key="1">
    <citation type="submission" date="2016-10" db="EMBL/GenBank/DDBJ databases">
        <authorList>
            <person name="de Groot N.N."/>
        </authorList>
    </citation>
    <scope>NUCLEOTIDE SEQUENCE [LARGE SCALE GENOMIC DNA]</scope>
    <source>
        <strain evidence="11 12">DSM 3217</strain>
    </source>
</reference>
<evidence type="ECO:0000256" key="3">
    <source>
        <dbReference type="ARBA" id="ARBA00005141"/>
    </source>
</evidence>
<comment type="pathway">
    <text evidence="3">Amino-sugar metabolism; N-acetylneuraminate metabolism.</text>
</comment>
<dbReference type="Gene3D" id="3.90.550.10">
    <property type="entry name" value="Spore Coat Polysaccharide Biosynthesis Protein SpsA, Chain A"/>
    <property type="match status" value="1"/>
</dbReference>
<dbReference type="GO" id="GO:0006054">
    <property type="term" value="P:N-acetylneuraminate metabolic process"/>
    <property type="evidence" value="ECO:0007669"/>
    <property type="project" value="UniProtKB-UniPathway"/>
</dbReference>
<evidence type="ECO:0000313" key="11">
    <source>
        <dbReference type="EMBL" id="SDB23430.1"/>
    </source>
</evidence>
<dbReference type="EC" id="2.7.7.43" evidence="7"/>
<evidence type="ECO:0000256" key="9">
    <source>
        <dbReference type="ARBA" id="ARBA00022801"/>
    </source>
</evidence>
<evidence type="ECO:0000256" key="2">
    <source>
        <dbReference type="ARBA" id="ARBA00001946"/>
    </source>
</evidence>
<dbReference type="SFLD" id="SFLDG01136">
    <property type="entry name" value="C1.6:_Phosphoserine_Phosphatas"/>
    <property type="match status" value="1"/>
</dbReference>
<name>A0A1G6BS18_EUBOX</name>
<dbReference type="EMBL" id="FMXR01000012">
    <property type="protein sequence ID" value="SDB23430.1"/>
    <property type="molecule type" value="Genomic_DNA"/>
</dbReference>
<dbReference type="Proteomes" id="UP000199228">
    <property type="component" value="Unassembled WGS sequence"/>
</dbReference>
<dbReference type="GO" id="GO:0046872">
    <property type="term" value="F:metal ion binding"/>
    <property type="evidence" value="ECO:0007669"/>
    <property type="project" value="UniProtKB-KW"/>
</dbReference>
<dbReference type="CDD" id="cd01630">
    <property type="entry name" value="HAD_KDO-like"/>
    <property type="match status" value="1"/>
</dbReference>
<evidence type="ECO:0000313" key="12">
    <source>
        <dbReference type="Proteomes" id="UP000199228"/>
    </source>
</evidence>
<proteinExistence type="inferred from homology"/>
<dbReference type="Pfam" id="PF08282">
    <property type="entry name" value="Hydrolase_3"/>
    <property type="match status" value="1"/>
</dbReference>
<sequence>MTVAFIPVRGGSKSIPLKNIKPILGKPLVYWTVKAACECSAIDKVYIATDSDKIKETVEHFHFPKAVVIGRSAESASDTASTESAMLEFASQYDFDNIVLIQATSPLLTADDLTRGMKLFESDGCDSVLSAVLQKRFYWEADSKGFASPMNYDVYHRPRRQDFDGSYTENGAFYITRKEDLLRTKNRVSGRMKICEMSEESFFEIDEPSDWVIIEALMRKKGITAAPCDLSKIKLFLTDCDGCLTDGGMYLTENGDELKRFQALDGKGIAILREHGVKVGIVTGETRNLLKTRAQKLKLHYLKMGADDKLPIVKQICDELGISLSEVAYVGDDLPDIPVIQAVGYGCSVPNGREEVKAVADYVTTAAGGNGAIREVTDQIAKAKGIL</sequence>
<dbReference type="SUPFAM" id="SSF53448">
    <property type="entry name" value="Nucleotide-diphospho-sugar transferases"/>
    <property type="match status" value="1"/>
</dbReference>
<dbReference type="OrthoDB" id="9805604at2"/>
<evidence type="ECO:0000256" key="4">
    <source>
        <dbReference type="ARBA" id="ARBA00005893"/>
    </source>
</evidence>
<keyword evidence="8" id="KW-0479">Metal-binding</keyword>
<dbReference type="InterPro" id="IPR029044">
    <property type="entry name" value="Nucleotide-diphossugar_trans"/>
</dbReference>
<evidence type="ECO:0000256" key="6">
    <source>
        <dbReference type="ARBA" id="ARBA00011881"/>
    </source>
</evidence>
<dbReference type="PANTHER" id="PTHR21485:SF3">
    <property type="entry name" value="N-ACYLNEURAMINATE CYTIDYLYLTRANSFERASE"/>
    <property type="match status" value="1"/>
</dbReference>
<dbReference type="Gene3D" id="3.40.50.1000">
    <property type="entry name" value="HAD superfamily/HAD-like"/>
    <property type="match status" value="1"/>
</dbReference>
<evidence type="ECO:0000256" key="8">
    <source>
        <dbReference type="ARBA" id="ARBA00022723"/>
    </source>
</evidence>
<dbReference type="RefSeq" id="WP_090173975.1">
    <property type="nucleotide sequence ID" value="NZ_FMXR01000012.1"/>
</dbReference>
<keyword evidence="12" id="KW-1185">Reference proteome</keyword>
<dbReference type="GO" id="GO:0016788">
    <property type="term" value="F:hydrolase activity, acting on ester bonds"/>
    <property type="evidence" value="ECO:0007669"/>
    <property type="project" value="InterPro"/>
</dbReference>
<dbReference type="SFLD" id="SFLDS00003">
    <property type="entry name" value="Haloacid_Dehalogenase"/>
    <property type="match status" value="1"/>
</dbReference>
<dbReference type="AlphaFoldDB" id="A0A1G6BS18"/>
<dbReference type="Pfam" id="PF02348">
    <property type="entry name" value="CTP_transf_3"/>
    <property type="match status" value="1"/>
</dbReference>